<reference evidence="1" key="1">
    <citation type="submission" date="2020-03" db="EMBL/GenBank/DDBJ databases">
        <title>A high-quality chromosome-level genome assembly of a woody plant with both climbing and erect habits, Rhamnella rubrinervis.</title>
        <authorList>
            <person name="Lu Z."/>
            <person name="Yang Y."/>
            <person name="Zhu X."/>
            <person name="Sun Y."/>
        </authorList>
    </citation>
    <scope>NUCLEOTIDE SEQUENCE</scope>
    <source>
        <strain evidence="1">BYM</strain>
        <tissue evidence="1">Leaf</tissue>
    </source>
</reference>
<comment type="caution">
    <text evidence="1">The sequence shown here is derived from an EMBL/GenBank/DDBJ whole genome shotgun (WGS) entry which is preliminary data.</text>
</comment>
<name>A0A8K0DWN4_9ROSA</name>
<dbReference type="GO" id="GO:0036297">
    <property type="term" value="P:interstrand cross-link repair"/>
    <property type="evidence" value="ECO:0007669"/>
    <property type="project" value="InterPro"/>
</dbReference>
<evidence type="ECO:0000313" key="1">
    <source>
        <dbReference type="EMBL" id="KAF3436096.1"/>
    </source>
</evidence>
<evidence type="ECO:0000313" key="2">
    <source>
        <dbReference type="Proteomes" id="UP000796880"/>
    </source>
</evidence>
<protein>
    <submittedName>
        <fullName evidence="1">Uncharacterized protein</fullName>
    </submittedName>
</protein>
<gene>
    <name evidence="1" type="ORF">FNV43_RR23188</name>
</gene>
<dbReference type="EMBL" id="VOIH02000010">
    <property type="protein sequence ID" value="KAF3436096.1"/>
    <property type="molecule type" value="Genomic_DNA"/>
</dbReference>
<proteinExistence type="predicted"/>
<accession>A0A8K0DWN4</accession>
<dbReference type="PANTHER" id="PTHR14449">
    <property type="entry name" value="FANCONI ANEMIA GROUP F PROTEIN FANCF"/>
    <property type="match status" value="1"/>
</dbReference>
<dbReference type="Proteomes" id="UP000796880">
    <property type="component" value="Unassembled WGS sequence"/>
</dbReference>
<dbReference type="OrthoDB" id="1930482at2759"/>
<keyword evidence="2" id="KW-1185">Reference proteome</keyword>
<organism evidence="1 2">
    <name type="scientific">Rhamnella rubrinervis</name>
    <dbReference type="NCBI Taxonomy" id="2594499"/>
    <lineage>
        <taxon>Eukaryota</taxon>
        <taxon>Viridiplantae</taxon>
        <taxon>Streptophyta</taxon>
        <taxon>Embryophyta</taxon>
        <taxon>Tracheophyta</taxon>
        <taxon>Spermatophyta</taxon>
        <taxon>Magnoliopsida</taxon>
        <taxon>eudicotyledons</taxon>
        <taxon>Gunneridae</taxon>
        <taxon>Pentapetalae</taxon>
        <taxon>rosids</taxon>
        <taxon>fabids</taxon>
        <taxon>Rosales</taxon>
        <taxon>Rhamnaceae</taxon>
        <taxon>rhamnoid group</taxon>
        <taxon>Rhamneae</taxon>
        <taxon>Rhamnella</taxon>
    </lineage>
</organism>
<dbReference type="AlphaFoldDB" id="A0A8K0DWN4"/>
<dbReference type="Pfam" id="PF11107">
    <property type="entry name" value="FANCF"/>
    <property type="match status" value="1"/>
</dbReference>
<sequence>MGWIHPDISLDDLMKLIKGFIDILILASGYQSSGLLAHWDPLNIKKAFQWALFFENVLRTLSSLDVYQDSVKELNAALSKMTSAPSFPQGFAHISSATLTKARGFVLAHFIHTLPLRDAHLKAFLMATIEMDLDELSGTENDCLNAYMNKLKLQDASTHSVLSRRLFDKDSFLASEDTTLVSKVGKCTGDSFTKYAVQELLNRWYPVSCISTIKKGLDILADNIRYSSWNEFDDNLFKEQLRHEDPPVILEQLVDFVTWNHWRSKSLSYFLDKRTVQMVSGASMIFSAPKIQWEQVFERLNILAQSSGDDLCETVELLLLGCVSGRWTYLIEHLMSVSYNSVTISEQYHELCNLLSGRHQAFDSRAETISSKEIDIVEYLTGLLEGQLHQLWKISPALAAVAIPSRSTLFRLYISEIEIQFRGHSSTMRCCSCNQEKKEHNDCELAERIWCVYIFHVRGGACQMHGASSSRRF</sequence>
<dbReference type="InterPro" id="IPR035428">
    <property type="entry name" value="FANCF"/>
</dbReference>
<dbReference type="PANTHER" id="PTHR14449:SF2">
    <property type="entry name" value="FANCONI ANEMIA GROUP F PROTEIN"/>
    <property type="match status" value="1"/>
</dbReference>
<dbReference type="GO" id="GO:0043240">
    <property type="term" value="C:Fanconi anaemia nuclear complex"/>
    <property type="evidence" value="ECO:0007669"/>
    <property type="project" value="InterPro"/>
</dbReference>